<dbReference type="PANTHER" id="PTHR38733:SF1">
    <property type="entry name" value="TYPE IV METHYL-DIRECTED RESTRICTION ENZYME ECOKMCRBC"/>
    <property type="match status" value="1"/>
</dbReference>
<dbReference type="EMBL" id="PKUS01000042">
    <property type="protein sequence ID" value="PLW66913.1"/>
    <property type="molecule type" value="Genomic_DNA"/>
</dbReference>
<gene>
    <name evidence="1" type="ORF">C0039_19465</name>
</gene>
<evidence type="ECO:0000313" key="1">
    <source>
        <dbReference type="EMBL" id="PLW66913.1"/>
    </source>
</evidence>
<dbReference type="AlphaFoldDB" id="A0A2N5WXF0"/>
<dbReference type="OrthoDB" id="307209at2"/>
<organism evidence="1 2">
    <name type="scientific">Pseudohalioglobus lutimaris</name>
    <dbReference type="NCBI Taxonomy" id="1737061"/>
    <lineage>
        <taxon>Bacteria</taxon>
        <taxon>Pseudomonadati</taxon>
        <taxon>Pseudomonadota</taxon>
        <taxon>Gammaproteobacteria</taxon>
        <taxon>Cellvibrionales</taxon>
        <taxon>Halieaceae</taxon>
        <taxon>Pseudohalioglobus</taxon>
    </lineage>
</organism>
<keyword evidence="1" id="KW-0540">Nuclease</keyword>
<comment type="caution">
    <text evidence="1">The sequence shown here is derived from an EMBL/GenBank/DDBJ whole genome shotgun (WGS) entry which is preliminary data.</text>
</comment>
<dbReference type="GO" id="GO:0004519">
    <property type="term" value="F:endonuclease activity"/>
    <property type="evidence" value="ECO:0007669"/>
    <property type="project" value="UniProtKB-KW"/>
</dbReference>
<dbReference type="Proteomes" id="UP000235005">
    <property type="component" value="Unassembled WGS sequence"/>
</dbReference>
<dbReference type="Pfam" id="PF10117">
    <property type="entry name" value="McrBC"/>
    <property type="match status" value="1"/>
</dbReference>
<sequence>MQYTVREYGHLGTHGESEGLDYVRVSPASYAQLKEIALTAQETDKPLLRLSKRNNNETLQALNYVGVLGINRGEQLEILPKTSSVSQSHLDARRLLWKMLHRVTDVSPQELNESDVSTLSNNWLEALTRLVLKKYTNLVRSGIKRDYVRREERSSFLKGQLQVAKQMRARPGTEHKFFVEYDQYITDRPENRLLKSCLLRLNRWSASIDNKRLCRELLFVFEEVPESTNYPSDLRKWRADRGMSHYQPLLPWIKLILSYEAPVFSAGGHHGVSLLFPMEKLYEEYVFKCIASCLPRGQRLVLQAASEYLVTHRSNGMFQLRPDGLLTDGSLRVAVLDTKWKLVDSALGAGREKYGLSQADFYQMFAYGMKYMNGQGELVLIYPSHERFSVALEAFEFDKGLKLWVLPFDLNTGRLILSEGYSGALENLSER</sequence>
<proteinExistence type="predicted"/>
<keyword evidence="2" id="KW-1185">Reference proteome</keyword>
<dbReference type="InterPro" id="IPR019292">
    <property type="entry name" value="McrC"/>
</dbReference>
<keyword evidence="1" id="KW-0378">Hydrolase</keyword>
<evidence type="ECO:0000313" key="2">
    <source>
        <dbReference type="Proteomes" id="UP000235005"/>
    </source>
</evidence>
<dbReference type="RefSeq" id="WP_101519034.1">
    <property type="nucleotide sequence ID" value="NZ_PKUS01000042.1"/>
</dbReference>
<name>A0A2N5WXF0_9GAMM</name>
<accession>A0A2N5WXF0</accession>
<keyword evidence="1" id="KW-0255">Endonuclease</keyword>
<dbReference type="PANTHER" id="PTHR38733">
    <property type="entry name" value="PROTEIN MCRC"/>
    <property type="match status" value="1"/>
</dbReference>
<reference evidence="1 2" key="1">
    <citation type="submission" date="2018-01" db="EMBL/GenBank/DDBJ databases">
        <title>The draft genome sequence of Halioglobus lutimaris HF004.</title>
        <authorList>
            <person name="Du Z.-J."/>
            <person name="Shi M.-J."/>
        </authorList>
    </citation>
    <scope>NUCLEOTIDE SEQUENCE [LARGE SCALE GENOMIC DNA]</scope>
    <source>
        <strain evidence="1 2">HF004</strain>
    </source>
</reference>
<protein>
    <submittedName>
        <fullName evidence="1">Restriction endonuclease</fullName>
    </submittedName>
</protein>